<dbReference type="SUPFAM" id="SSF53850">
    <property type="entry name" value="Periplasmic binding protein-like II"/>
    <property type="match status" value="1"/>
</dbReference>
<evidence type="ECO:0000313" key="3">
    <source>
        <dbReference type="Proteomes" id="UP000824001"/>
    </source>
</evidence>
<name>A0A9D1FCJ8_9FIRM</name>
<evidence type="ECO:0000313" key="2">
    <source>
        <dbReference type="EMBL" id="HIS66455.1"/>
    </source>
</evidence>
<proteinExistence type="predicted"/>
<feature type="domain" description="LysR substrate-binding" evidence="1">
    <location>
        <begin position="4"/>
        <end position="191"/>
    </location>
</feature>
<dbReference type="Proteomes" id="UP000824001">
    <property type="component" value="Unassembled WGS sequence"/>
</dbReference>
<comment type="caution">
    <text evidence="2">The sequence shown here is derived from an EMBL/GenBank/DDBJ whole genome shotgun (WGS) entry which is preliminary data.</text>
</comment>
<dbReference type="Gene3D" id="3.40.190.290">
    <property type="match status" value="1"/>
</dbReference>
<gene>
    <name evidence="2" type="ORF">IAC18_02710</name>
</gene>
<accession>A0A9D1FCJ8</accession>
<reference evidence="2" key="2">
    <citation type="journal article" date="2021" name="PeerJ">
        <title>Extensive microbial diversity within the chicken gut microbiome revealed by metagenomics and culture.</title>
        <authorList>
            <person name="Gilroy R."/>
            <person name="Ravi A."/>
            <person name="Getino M."/>
            <person name="Pursley I."/>
            <person name="Horton D.L."/>
            <person name="Alikhan N.F."/>
            <person name="Baker D."/>
            <person name="Gharbi K."/>
            <person name="Hall N."/>
            <person name="Watson M."/>
            <person name="Adriaenssens E.M."/>
            <person name="Foster-Nyarko E."/>
            <person name="Jarju S."/>
            <person name="Secka A."/>
            <person name="Antonio M."/>
            <person name="Oren A."/>
            <person name="Chaudhuri R.R."/>
            <person name="La Ragione R."/>
            <person name="Hildebrand F."/>
            <person name="Pallen M.J."/>
        </authorList>
    </citation>
    <scope>NUCLEOTIDE SEQUENCE</scope>
    <source>
        <strain evidence="2">ChiHjej10B9-9673</strain>
    </source>
</reference>
<dbReference type="AlphaFoldDB" id="A0A9D1FCJ8"/>
<dbReference type="Pfam" id="PF03466">
    <property type="entry name" value="LysR_substrate"/>
    <property type="match status" value="1"/>
</dbReference>
<protein>
    <recommendedName>
        <fullName evidence="1">LysR substrate-binding domain-containing protein</fullName>
    </recommendedName>
</protein>
<organism evidence="2 3">
    <name type="scientific">Candidatus Scatomorpha merdipullorum</name>
    <dbReference type="NCBI Taxonomy" id="2840927"/>
    <lineage>
        <taxon>Bacteria</taxon>
        <taxon>Bacillati</taxon>
        <taxon>Bacillota</taxon>
        <taxon>Clostridia</taxon>
        <taxon>Eubacteriales</taxon>
        <taxon>Candidatus Scatomorpha</taxon>
    </lineage>
</organism>
<reference evidence="2" key="1">
    <citation type="submission" date="2020-10" db="EMBL/GenBank/DDBJ databases">
        <authorList>
            <person name="Gilroy R."/>
        </authorList>
    </citation>
    <scope>NUCLEOTIDE SEQUENCE</scope>
    <source>
        <strain evidence="2">ChiHjej10B9-9673</strain>
    </source>
</reference>
<sequence length="196" mass="22420">MDFTLSIDYFPSCVDRVARRRCDLGVITMPYLVDEIQREELANRGLKVEHLTRQTLNVNLRRGHPALEGWTPGEPFDFARLQDYPYVSYSNPIDRLDYALDFSQLSYFSVLGAASPKKCIYVDNIDWKAQLVGLTDAYSMGISGPKELADKNNWVCIPLPDYESNMYCIYPRDVSLAAEAKQYLSLLREVLDSTEV</sequence>
<dbReference type="InterPro" id="IPR005119">
    <property type="entry name" value="LysR_subst-bd"/>
</dbReference>
<dbReference type="EMBL" id="DVJK01000072">
    <property type="protein sequence ID" value="HIS66455.1"/>
    <property type="molecule type" value="Genomic_DNA"/>
</dbReference>
<evidence type="ECO:0000259" key="1">
    <source>
        <dbReference type="Pfam" id="PF03466"/>
    </source>
</evidence>